<accession>A0A371JC73</accession>
<name>A0A371JC73_9FIRM</name>
<evidence type="ECO:0000259" key="4">
    <source>
        <dbReference type="Pfam" id="PF14864"/>
    </source>
</evidence>
<evidence type="ECO:0000256" key="2">
    <source>
        <dbReference type="ARBA" id="ARBA00022643"/>
    </source>
</evidence>
<evidence type="ECO:0000256" key="1">
    <source>
        <dbReference type="ARBA" id="ARBA00022630"/>
    </source>
</evidence>
<keyword evidence="2" id="KW-0288">FMN</keyword>
<feature type="domain" description="NADPH-dependent FMN reductase-like" evidence="3">
    <location>
        <begin position="1"/>
        <end position="113"/>
    </location>
</feature>
<comment type="caution">
    <text evidence="5">The sequence shown here is derived from an EMBL/GenBank/DDBJ whole genome shotgun (WGS) entry which is preliminary data.</text>
</comment>
<dbReference type="Gene3D" id="3.30.1050.10">
    <property type="entry name" value="SCP2 sterol-binding domain"/>
    <property type="match status" value="1"/>
</dbReference>
<dbReference type="RefSeq" id="WP_094375740.1">
    <property type="nucleotide sequence ID" value="NZ_NOKA02000042.1"/>
</dbReference>
<evidence type="ECO:0000313" key="6">
    <source>
        <dbReference type="Proteomes" id="UP000216411"/>
    </source>
</evidence>
<reference evidence="5 6" key="1">
    <citation type="journal article" date="2017" name="Genome Announc.">
        <title>Draft Genome Sequence of a Sporulating and Motile Strain of Lachnotalea glycerini Isolated from Water in Quebec City, Canada.</title>
        <authorList>
            <person name="Maheux A.F."/>
            <person name="Boudreau D.K."/>
            <person name="Berube E."/>
            <person name="Boissinot M."/>
            <person name="Raymond F."/>
            <person name="Brodeur S."/>
            <person name="Corbeil J."/>
            <person name="Isabel S."/>
            <person name="Omar R.F."/>
            <person name="Bergeron M.G."/>
        </authorList>
    </citation>
    <scope>NUCLEOTIDE SEQUENCE [LARGE SCALE GENOMIC DNA]</scope>
    <source>
        <strain evidence="5 6">CCRI-19302</strain>
    </source>
</reference>
<feature type="domain" description="Alkyl sulfatase C-terminal" evidence="4">
    <location>
        <begin position="272"/>
        <end position="355"/>
    </location>
</feature>
<dbReference type="InterPro" id="IPR029229">
    <property type="entry name" value="Alkyl_sulf_C"/>
</dbReference>
<dbReference type="Pfam" id="PF14864">
    <property type="entry name" value="Alkyl_sulf_C"/>
    <property type="match status" value="1"/>
</dbReference>
<keyword evidence="1" id="KW-0285">Flavoprotein</keyword>
<dbReference type="EMBL" id="NOKA02000042">
    <property type="protein sequence ID" value="RDY30277.1"/>
    <property type="molecule type" value="Genomic_DNA"/>
</dbReference>
<dbReference type="Proteomes" id="UP000216411">
    <property type="component" value="Unassembled WGS sequence"/>
</dbReference>
<protein>
    <recommendedName>
        <fullName evidence="7">Flavodoxin family protein</fullName>
    </recommendedName>
</protein>
<evidence type="ECO:0008006" key="7">
    <source>
        <dbReference type="Google" id="ProtNLM"/>
    </source>
</evidence>
<proteinExistence type="predicted"/>
<sequence length="358" mass="40997">MKVLVINSSPKEEEFSTTKTLTKEFVKGMYRAGASIEQFDLHKLNIKFCVGCSSCSTKNIGKCILPDDMSNILFPKFLTTDLLVLATPVYFGMMNAAMKNFIDRLFPYLAPLQSVRDKGVSQEYHGNLPNTVIISAASWNYREAFTNLSNYVQYLFQDHLVGEIYRGNSDWLSFFHGNSFTNKRNEILEATQQAGTEVIMNGVASRITQERISSDMDNLNKIVDFHNFCMEICQDNKLNILQYAKAVKESGIREKLHTIESFMHFMKIQYHESANKNDYSIQFIFRGEPNGNCFIQISNDKCYILQERHKDADLTVSSTLEQLLSVLIGEEEIEKSLTTGRLLVKGNLKAWERLKNNF</sequence>
<dbReference type="OrthoDB" id="9805976at2"/>
<organism evidence="5 6">
    <name type="scientific">Lachnotalea glycerini</name>
    <dbReference type="NCBI Taxonomy" id="1763509"/>
    <lineage>
        <taxon>Bacteria</taxon>
        <taxon>Bacillati</taxon>
        <taxon>Bacillota</taxon>
        <taxon>Clostridia</taxon>
        <taxon>Lachnospirales</taxon>
        <taxon>Lachnospiraceae</taxon>
        <taxon>Lachnotalea</taxon>
    </lineage>
</organism>
<dbReference type="InterPro" id="IPR036527">
    <property type="entry name" value="SCP2_sterol-bd_dom_sf"/>
</dbReference>
<keyword evidence="6" id="KW-1185">Reference proteome</keyword>
<dbReference type="SUPFAM" id="SSF52218">
    <property type="entry name" value="Flavoproteins"/>
    <property type="match status" value="1"/>
</dbReference>
<dbReference type="InterPro" id="IPR051796">
    <property type="entry name" value="ISF_SsuE-like"/>
</dbReference>
<dbReference type="GO" id="GO:0016491">
    <property type="term" value="F:oxidoreductase activity"/>
    <property type="evidence" value="ECO:0007669"/>
    <property type="project" value="InterPro"/>
</dbReference>
<dbReference type="Gene3D" id="3.40.50.360">
    <property type="match status" value="1"/>
</dbReference>
<evidence type="ECO:0000313" key="5">
    <source>
        <dbReference type="EMBL" id="RDY30277.1"/>
    </source>
</evidence>
<dbReference type="PANTHER" id="PTHR43278:SF2">
    <property type="entry name" value="IRON-SULFUR FLAVOPROTEIN"/>
    <property type="match status" value="1"/>
</dbReference>
<evidence type="ECO:0000259" key="3">
    <source>
        <dbReference type="Pfam" id="PF03358"/>
    </source>
</evidence>
<dbReference type="Pfam" id="PF03358">
    <property type="entry name" value="FMN_red"/>
    <property type="match status" value="1"/>
</dbReference>
<dbReference type="InterPro" id="IPR029039">
    <property type="entry name" value="Flavoprotein-like_sf"/>
</dbReference>
<dbReference type="AlphaFoldDB" id="A0A371JC73"/>
<dbReference type="PANTHER" id="PTHR43278">
    <property type="entry name" value="NAD(P)H-DEPENDENT FMN-CONTAINING OXIDOREDUCTASE YWQN-RELATED"/>
    <property type="match status" value="1"/>
</dbReference>
<dbReference type="SUPFAM" id="SSF55718">
    <property type="entry name" value="SCP-like"/>
    <property type="match status" value="1"/>
</dbReference>
<dbReference type="InterPro" id="IPR005025">
    <property type="entry name" value="FMN_Rdtase-like_dom"/>
</dbReference>
<gene>
    <name evidence="5" type="ORF">CG710_015515</name>
</gene>